<dbReference type="SMART" id="SM00422">
    <property type="entry name" value="HTH_MERR"/>
    <property type="match status" value="1"/>
</dbReference>
<dbReference type="InterPro" id="IPR007213">
    <property type="entry name" value="Ppm1/Ppm2/Tcmp"/>
</dbReference>
<dbReference type="SUPFAM" id="SSF46955">
    <property type="entry name" value="Putative DNA-binding domain"/>
    <property type="match status" value="1"/>
</dbReference>
<dbReference type="PROSITE" id="PS50937">
    <property type="entry name" value="HTH_MERR_2"/>
    <property type="match status" value="1"/>
</dbReference>
<dbReference type="Gene3D" id="1.10.1660.10">
    <property type="match status" value="1"/>
</dbReference>
<dbReference type="NCBIfam" id="TIGR00027">
    <property type="entry name" value="mthyl_TIGR00027"/>
    <property type="match status" value="1"/>
</dbReference>
<keyword evidence="2" id="KW-0489">Methyltransferase</keyword>
<dbReference type="InterPro" id="IPR011610">
    <property type="entry name" value="SAM_mthyl_Trfase_ML2640-like"/>
</dbReference>
<evidence type="ECO:0000256" key="1">
    <source>
        <dbReference type="ARBA" id="ARBA00008138"/>
    </source>
</evidence>
<evidence type="ECO:0000256" key="2">
    <source>
        <dbReference type="ARBA" id="ARBA00022603"/>
    </source>
</evidence>
<name>Q2T6M2_BURTA</name>
<dbReference type="PRINTS" id="PR00040">
    <property type="entry name" value="HTHMERR"/>
</dbReference>
<dbReference type="GO" id="GO:0003677">
    <property type="term" value="F:DNA binding"/>
    <property type="evidence" value="ECO:0007669"/>
    <property type="project" value="InterPro"/>
</dbReference>
<keyword evidence="3" id="KW-0808">Transferase</keyword>
<evidence type="ECO:0000259" key="4">
    <source>
        <dbReference type="PROSITE" id="PS50937"/>
    </source>
</evidence>
<evidence type="ECO:0000256" key="3">
    <source>
        <dbReference type="ARBA" id="ARBA00022679"/>
    </source>
</evidence>
<dbReference type="InterPro" id="IPR029063">
    <property type="entry name" value="SAM-dependent_MTases_sf"/>
</dbReference>
<dbReference type="PANTHER" id="PTHR43619">
    <property type="entry name" value="S-ADENOSYL-L-METHIONINE-DEPENDENT METHYLTRANSFERASE YKTD-RELATED"/>
    <property type="match status" value="1"/>
</dbReference>
<dbReference type="Pfam" id="PF04072">
    <property type="entry name" value="LCM"/>
    <property type="match status" value="1"/>
</dbReference>
<evidence type="ECO:0000313" key="6">
    <source>
        <dbReference type="Proteomes" id="UP000001930"/>
    </source>
</evidence>
<organism evidence="5 6">
    <name type="scientific">Burkholderia thailandensis (strain ATCC 700388 / DSM 13276 / CCUG 48851 / CIP 106301 / E264)</name>
    <dbReference type="NCBI Taxonomy" id="271848"/>
    <lineage>
        <taxon>Bacteria</taxon>
        <taxon>Pseudomonadati</taxon>
        <taxon>Pseudomonadota</taxon>
        <taxon>Betaproteobacteria</taxon>
        <taxon>Burkholderiales</taxon>
        <taxon>Burkholderiaceae</taxon>
        <taxon>Burkholderia</taxon>
        <taxon>pseudomallei group</taxon>
    </lineage>
</organism>
<dbReference type="GO" id="GO:0008168">
    <property type="term" value="F:methyltransferase activity"/>
    <property type="evidence" value="ECO:0007669"/>
    <property type="project" value="UniProtKB-KW"/>
</dbReference>
<dbReference type="GO" id="GO:0006355">
    <property type="term" value="P:regulation of DNA-templated transcription"/>
    <property type="evidence" value="ECO:0007669"/>
    <property type="project" value="InterPro"/>
</dbReference>
<keyword evidence="6" id="KW-1185">Reference proteome</keyword>
<feature type="domain" description="HTH merR-type" evidence="4">
    <location>
        <begin position="20"/>
        <end position="89"/>
    </location>
</feature>
<dbReference type="EMBL" id="CP000085">
    <property type="protein sequence ID" value="ABC35337.1"/>
    <property type="molecule type" value="Genomic_DNA"/>
</dbReference>
<dbReference type="InterPro" id="IPR009061">
    <property type="entry name" value="DNA-bd_dom_put_sf"/>
</dbReference>
<dbReference type="Proteomes" id="UP000001930">
    <property type="component" value="Chromosome II"/>
</dbReference>
<proteinExistence type="inferred from homology"/>
<gene>
    <name evidence="5" type="ordered locus">BTH_II0980</name>
</gene>
<reference evidence="5 6" key="1">
    <citation type="journal article" date="2005" name="BMC Genomics">
        <title>Bacterial genome adaptation to niches: divergence of the potential virulence genes in three Burkholderia species of different survival strategies.</title>
        <authorList>
            <person name="Kim H.S."/>
            <person name="Schell M.A."/>
            <person name="Yu Y."/>
            <person name="Ulrich R.L."/>
            <person name="Sarria S.H."/>
            <person name="Nierman W.C."/>
            <person name="DeShazer D."/>
        </authorList>
    </citation>
    <scope>NUCLEOTIDE SEQUENCE [LARGE SCALE GENOMIC DNA]</scope>
    <source>
        <strain evidence="6">ATCC 700388 / DSM 13276 / CCUG 48851 / CIP 106301 / E264</strain>
    </source>
</reference>
<evidence type="ECO:0000313" key="5">
    <source>
        <dbReference type="EMBL" id="ABC35337.1"/>
    </source>
</evidence>
<comment type="similarity">
    <text evidence="1">Belongs to the UPF0677 family.</text>
</comment>
<protein>
    <submittedName>
        <fullName evidence="5">Transcriptional regulator, MerR family</fullName>
    </submittedName>
</protein>
<dbReference type="KEGG" id="bte:BTH_II0980"/>
<dbReference type="Gene3D" id="3.40.50.150">
    <property type="entry name" value="Vaccinia Virus protein VP39"/>
    <property type="match status" value="1"/>
</dbReference>
<dbReference type="HOGENOM" id="CLU_031609_0_0_4"/>
<dbReference type="CDD" id="cd04788">
    <property type="entry name" value="HTH_NolA-AlbR"/>
    <property type="match status" value="1"/>
</dbReference>
<dbReference type="PROSITE" id="PS00552">
    <property type="entry name" value="HTH_MERR_1"/>
    <property type="match status" value="1"/>
</dbReference>
<dbReference type="InterPro" id="IPR000551">
    <property type="entry name" value="MerR-type_HTH_dom"/>
</dbReference>
<sequence length="648" mass="71399">MHLTLRDVLSLAPTTGKAMRLKIGELAKTVGLSVRALHHYDAIGLLSPSQRTEGGARLYGRDDLIRLHRIEALKRFGYSLPDIKASLDGQLAGGPLQILRRQIAELDAQASRAQRLSRHLRHLVDMVAAGSETAAVDWLNTLELMNMYQKHLDDDELDTLLASGPDTVAPMDPAWVELVDEVRGAMRQALPAESDAAQALAWRWIRLMIRMTRNDPALATKLMRIQLGEPRAQHLVGITAAMLTWVGEAFAHARCTLFAKYLSPAQTEEVRRRQLADTNMHAWLALVAELRAHMEAGVDAGAAPVQEIVKRWQQLFRESFCGDDEVLEAHVRDALMREPDLQLGGGFDDALLAYLHKAHIVGHDIAPGDAGPKPSALMVAKQRAAHQLLDRPLVLDDPVALAILGAAQGQALRDDLDRFRNPASLGMRSSVIVRSRLADDAWAEAIERGVRQYVVLGAGLDTSAYRRPDAPGRIFEVDLPATQRWKRTRLREAGIAEPPSLHFVPVDFETVSLAEGLARAGFDASAPAVFSWLGVTMYLDEAAIIETLRFIAGCAKGSAVLFEYAMPLSSLPPMMRIAMEQLTAQFAERGEPWKSFFEPAALARMLTTLGFGSIRAWTPDELNRRYLTNRADGLRIGAAPVRLIMATV</sequence>
<accession>Q2T6M2</accession>
<dbReference type="AlphaFoldDB" id="Q2T6M2"/>
<dbReference type="GO" id="GO:0032259">
    <property type="term" value="P:methylation"/>
    <property type="evidence" value="ECO:0007669"/>
    <property type="project" value="UniProtKB-KW"/>
</dbReference>
<dbReference type="PANTHER" id="PTHR43619:SF2">
    <property type="entry name" value="S-ADENOSYL-L-METHIONINE-DEPENDENT METHYLTRANSFERASES SUPERFAMILY PROTEIN"/>
    <property type="match status" value="1"/>
</dbReference>
<dbReference type="Pfam" id="PF13411">
    <property type="entry name" value="MerR_1"/>
    <property type="match status" value="1"/>
</dbReference>
<dbReference type="SUPFAM" id="SSF53335">
    <property type="entry name" value="S-adenosyl-L-methionine-dependent methyltransferases"/>
    <property type="match status" value="1"/>
</dbReference>